<dbReference type="Gene3D" id="3.40.605.10">
    <property type="entry name" value="Aldehyde Dehydrogenase, Chain A, domain 1"/>
    <property type="match status" value="1"/>
</dbReference>
<keyword evidence="3" id="KW-0520">NAD</keyword>
<dbReference type="InterPro" id="IPR016163">
    <property type="entry name" value="Ald_DH_C"/>
</dbReference>
<evidence type="ECO:0000259" key="4">
    <source>
        <dbReference type="Pfam" id="PF00171"/>
    </source>
</evidence>
<dbReference type="Pfam" id="PF00171">
    <property type="entry name" value="Aldedh"/>
    <property type="match status" value="1"/>
</dbReference>
<dbReference type="Gene3D" id="3.40.309.10">
    <property type="entry name" value="Aldehyde Dehydrogenase, Chain A, domain 2"/>
    <property type="match status" value="1"/>
</dbReference>
<dbReference type="GO" id="GO:0004029">
    <property type="term" value="F:aldehyde dehydrogenase (NAD+) activity"/>
    <property type="evidence" value="ECO:0007669"/>
    <property type="project" value="InterPro"/>
</dbReference>
<dbReference type="SUPFAM" id="SSF53720">
    <property type="entry name" value="ALDH-like"/>
    <property type="match status" value="1"/>
</dbReference>
<dbReference type="PROSITE" id="PS00070">
    <property type="entry name" value="ALDEHYDE_DEHYDR_CYS"/>
    <property type="match status" value="1"/>
</dbReference>
<sequence>MSRRTGGPATCANLINGTWRAPSTGETTERVVDPMAKDDVVVVAPKTNTEGEIAEVARSLASCPKSGLHNPFKAPERYLKYGEVSAKLAEEMRKPAVEEFFARLIQRVAPKSHAQALAEVVVTRKFLENFAGDNVRFLARGFSVSGDHLGQTSHGLRWPYGPVSVITPFNFPLEIPVLQLMGALFMGNKALVKSDTKVSIVLEQFIRLMLECGAPATDLDFINCDGATMNEILRRAKPKMTLFTGSQKVAHHLTKELDGNVKLEDAGFDWKILGPDVGDVDYVAHVCDQDAYACSGQKCSAQSILFMHENWVKAGIEAKIASLAAQRNLSDLTVGPVLTVTTQTMLDHAKKLAELPGARVAFGGRELNEGEHNIPSQYGAIEPTAIFVPLKTIMASDENFKLATTEIFGPLQVLTSYCDDEVSLVLDACEKMDAHLTAAVVSSDELFVQRVLGSTVNGTTYAGRRARTTGAPQNHWFGPAGTPLAGGIGTIEAIRLVWSCHREVIYDRGPVEAGWTTPPRA</sequence>
<dbReference type="AlphaFoldDB" id="A0A7R9T2H9"/>
<accession>A0A7R9T2H9</accession>
<dbReference type="InterPro" id="IPR044638">
    <property type="entry name" value="ALDH7A1-like"/>
</dbReference>
<evidence type="ECO:0000313" key="5">
    <source>
        <dbReference type="EMBL" id="CAD8222545.1"/>
    </source>
</evidence>
<evidence type="ECO:0000256" key="1">
    <source>
        <dbReference type="ARBA" id="ARBA00009986"/>
    </source>
</evidence>
<dbReference type="InterPro" id="IPR015590">
    <property type="entry name" value="Aldehyde_DH_dom"/>
</dbReference>
<evidence type="ECO:0000256" key="2">
    <source>
        <dbReference type="ARBA" id="ARBA00023002"/>
    </source>
</evidence>
<organism evidence="5">
    <name type="scientific">Ostreococcus sp. 'lucimarinus'</name>
    <dbReference type="NCBI Taxonomy" id="242159"/>
    <lineage>
        <taxon>Eukaryota</taxon>
        <taxon>Viridiplantae</taxon>
        <taxon>Chlorophyta</taxon>
        <taxon>Mamiellophyceae</taxon>
        <taxon>Mamiellales</taxon>
        <taxon>Bathycoccaceae</taxon>
        <taxon>Ostreococcus</taxon>
    </lineage>
</organism>
<proteinExistence type="inferred from homology"/>
<name>A0A7R9T2H9_9CHLO</name>
<evidence type="ECO:0000256" key="3">
    <source>
        <dbReference type="ARBA" id="ARBA00023027"/>
    </source>
</evidence>
<dbReference type="InterPro" id="IPR016162">
    <property type="entry name" value="Ald_DH_N"/>
</dbReference>
<dbReference type="OMA" id="NGFRWPF"/>
<keyword evidence="2" id="KW-0560">Oxidoreductase</keyword>
<protein>
    <recommendedName>
        <fullName evidence="4">Aldehyde dehydrogenase domain-containing protein</fullName>
    </recommendedName>
</protein>
<feature type="domain" description="Aldehyde dehydrogenase" evidence="4">
    <location>
        <begin position="82"/>
        <end position="471"/>
    </location>
</feature>
<dbReference type="EMBL" id="HBDX01003800">
    <property type="protein sequence ID" value="CAD8222545.1"/>
    <property type="molecule type" value="Transcribed_RNA"/>
</dbReference>
<dbReference type="InterPro" id="IPR016160">
    <property type="entry name" value="Ald_DH_CS_CYS"/>
</dbReference>
<dbReference type="PANTHER" id="PTHR43521">
    <property type="entry name" value="ALPHA-AMINOADIPIC SEMIALDEHYDE DEHYDROGENASE"/>
    <property type="match status" value="1"/>
</dbReference>
<dbReference type="PANTHER" id="PTHR43521:SF7">
    <property type="entry name" value="DELTA-1-PYRROLINE-5-CARBOXYLATE DEHYDROGENASE 12A1, MITOCHONDRIAL"/>
    <property type="match status" value="1"/>
</dbReference>
<reference evidence="5" key="1">
    <citation type="submission" date="2021-01" db="EMBL/GenBank/DDBJ databases">
        <authorList>
            <person name="Corre E."/>
            <person name="Pelletier E."/>
            <person name="Niang G."/>
            <person name="Scheremetjew M."/>
            <person name="Finn R."/>
            <person name="Kale V."/>
            <person name="Holt S."/>
            <person name="Cochrane G."/>
            <person name="Meng A."/>
            <person name="Brown T."/>
            <person name="Cohen L."/>
        </authorList>
    </citation>
    <scope>NUCLEOTIDE SEQUENCE</scope>
    <source>
        <strain evidence="5">Clade-A-BCC118000</strain>
    </source>
</reference>
<dbReference type="InterPro" id="IPR016161">
    <property type="entry name" value="Ald_DH/histidinol_DH"/>
</dbReference>
<gene>
    <name evidence="5" type="ORF">OLUC0939_LOCUS3269</name>
</gene>
<comment type="similarity">
    <text evidence="1">Belongs to the aldehyde dehydrogenase family.</text>
</comment>
<dbReference type="FunFam" id="3.40.605.10:FF:000019">
    <property type="entry name" value="probable aldehyde dehydrogenase"/>
    <property type="match status" value="1"/>
</dbReference>